<dbReference type="AlphaFoldDB" id="A0A1A8ZBC7"/>
<keyword evidence="3" id="KW-1185">Reference proteome</keyword>
<keyword evidence="1" id="KW-1133">Transmembrane helix</keyword>
<name>A0A1A8ZBC7_9ACTN</name>
<reference evidence="3" key="1">
    <citation type="submission" date="2016-06" db="EMBL/GenBank/DDBJ databases">
        <authorList>
            <person name="Varghese N."/>
            <person name="Submissions Spin"/>
        </authorList>
    </citation>
    <scope>NUCLEOTIDE SEQUENCE [LARGE SCALE GENOMIC DNA]</scope>
    <source>
        <strain evidence="3">DSM 44815</strain>
    </source>
</reference>
<protein>
    <submittedName>
        <fullName evidence="2">Uncharacterized protein</fullName>
    </submittedName>
</protein>
<evidence type="ECO:0000313" key="2">
    <source>
        <dbReference type="EMBL" id="SBT41280.1"/>
    </source>
</evidence>
<sequence length="54" mass="5410">MRTFIAVLAGLAVIYFGATGHRNNGGEGGISGGVVLLALLASALAWNLTKPAAK</sequence>
<dbReference type="STRING" id="261654.GA0070611_1563"/>
<accession>A0A1A8ZBC7</accession>
<dbReference type="EMBL" id="LT594323">
    <property type="protein sequence ID" value="SBT41280.1"/>
    <property type="molecule type" value="Genomic_DNA"/>
</dbReference>
<feature type="transmembrane region" description="Helical" evidence="1">
    <location>
        <begin position="30"/>
        <end position="49"/>
    </location>
</feature>
<proteinExistence type="predicted"/>
<evidence type="ECO:0000313" key="3">
    <source>
        <dbReference type="Proteomes" id="UP000199385"/>
    </source>
</evidence>
<dbReference type="PATRIC" id="fig|261654.4.peg.1591"/>
<evidence type="ECO:0000256" key="1">
    <source>
        <dbReference type="SAM" id="Phobius"/>
    </source>
</evidence>
<organism evidence="2 3">
    <name type="scientific">Micromonospora auratinigra</name>
    <dbReference type="NCBI Taxonomy" id="261654"/>
    <lineage>
        <taxon>Bacteria</taxon>
        <taxon>Bacillati</taxon>
        <taxon>Actinomycetota</taxon>
        <taxon>Actinomycetes</taxon>
        <taxon>Micromonosporales</taxon>
        <taxon>Micromonosporaceae</taxon>
        <taxon>Micromonospora</taxon>
    </lineage>
</organism>
<keyword evidence="1" id="KW-0812">Transmembrane</keyword>
<gene>
    <name evidence="2" type="ORF">GA0070611_1563</name>
</gene>
<keyword evidence="1" id="KW-0472">Membrane</keyword>
<dbReference type="Proteomes" id="UP000199385">
    <property type="component" value="Chromosome I"/>
</dbReference>